<dbReference type="PROSITE" id="PS00108">
    <property type="entry name" value="PROTEIN_KINASE_ST"/>
    <property type="match status" value="1"/>
</dbReference>
<dbReference type="InterPro" id="IPR011990">
    <property type="entry name" value="TPR-like_helical_dom_sf"/>
</dbReference>
<gene>
    <name evidence="2" type="ORF">M9Y10_004115</name>
</gene>
<dbReference type="InterPro" id="IPR006597">
    <property type="entry name" value="Sel1-like"/>
</dbReference>
<dbReference type="PANTHER" id="PTHR43628:SF1">
    <property type="entry name" value="CHITIN SYNTHASE REGULATORY FACTOR 2-RELATED"/>
    <property type="match status" value="1"/>
</dbReference>
<dbReference type="SUPFAM" id="SSF56112">
    <property type="entry name" value="Protein kinase-like (PK-like)"/>
    <property type="match status" value="1"/>
</dbReference>
<dbReference type="PROSITE" id="PS50011">
    <property type="entry name" value="PROTEIN_KINASE_DOM"/>
    <property type="match status" value="1"/>
</dbReference>
<dbReference type="PANTHER" id="PTHR43628">
    <property type="entry name" value="ACTIVATOR OF C KINASE PROTEIN 1-RELATED"/>
    <property type="match status" value="1"/>
</dbReference>
<sequence length="1398" mass="165478">MALFHEEIKTYILNNAEIHYKTFKETDFIILRDLSIRYDSLFYLVIHRESLCVLMMKKINSYDKFDHEIEFCMSYSHRCMTHFYGFVQNNDKITGFIYQFMCNGSLESYVNSNPEKINEIFCLTTINRITQAIMYLHSNSMIHRDIKPSNILLDQDFVPYLSDFDTIRPVDFDDSKKAEKNFTGNIGSFNYVSPEQYDSNNYSYPTDIYSLGLVIYFLFEKKHVLDDIKNNTFQATKCPFKINKICEQCIKINPLERPTINQVQEEVCNDIDSFNLFEQFLMFDDKKMILDFYHLIREFLVILNQENDLKKLEKFNDNIIYFHLLYLSKTNQGNSSLYLNLGNLYFYGVVVKQDYLIAKKYYELSAAEYDRFGILNLGNMYATGKGVDQDYKKALEYYMKIKENKYASFNIGFFYFNGLGVEQNFLLAQECYHSTLIKYESPYEMPEDLFPDQGYNYVNKFNNIYDPLAGVFESILPNPFEDIEYFSLIEDSNPFSIISNLYEDNDRFNQYHLKVNNHYVLPSKINDYGFEFHLRNPYKYGYKFTKINSTKDSKVVYRKKIREAIDLPDSEYAFIYGQGLLENYMNAKDNYKPSPNNNKKDIIYFLGKCYENGKYVKKNYSKAKEFYEISAKYNNAKSLTQLGDFYLFGYGVEKDFLKAKNLYEKAINQGNAKAYYRMGTLYLHGKGVKQDTQEAIRCFEIAANKDYIESFLFLGLIYFNGYYVSRNYMKAKEIYKKLSKKNNSHAFLMLGHLYFNGLGIKKNYLKAKKYFEKSAELNNYEAVNNIGFLYNYGFGVELNFEKAKEYYEKAARKDISAAFSNLGYLYENGYGVIKDYLRAKYYFEMAAESNNSTVFFNLGHLYYKGIGVEKNYLLARQYFEKSANLNNSYAYLCLGDLYFKGKGVKQNYLIAKKFYELSARYKNTIAFTKLGYLYYHGFGVEIDYFNARDYYQISSKSNYSESLFYLGEIYSIGDFFDIDIQKAIQYYLKCIEIEREQMHLSDYSTFESTFYSFKFNKYRYRSYNNVGLIYLILKEDIEKATDFVKQSAFAEFPFGQNNFGLLNQFYFNNIGNAKYMYERSAKHNFSLAEYNLGYLNEKNGNIKESIDFYIKASEHENEPLIFSKKKHFDKQLEISKIFIICLTNLKLVDYFLSISNFEESKKYFIKAFAKLELERYKFCFKLNLIGESNLKQVFSHLKTFIINCPLFNFSNQSEINLDRGMILKREEKTSHNDEKTNNIKAHEKQNLIEKENYSKNNNFSNKKQDENAFKFEQINDLKEKEFVKKISSSFDEFNDDEKKEKEKNSKDVVINENEIVFHKPGKLFDFVNENDELRNVLINEIKDILVIMNSILYTKPYIILFGRINIENSKRKKENVSTSCKNINQLFYEGFGFDLYSK</sequence>
<organism evidence="2 3">
    <name type="scientific">Tritrichomonas musculus</name>
    <dbReference type="NCBI Taxonomy" id="1915356"/>
    <lineage>
        <taxon>Eukaryota</taxon>
        <taxon>Metamonada</taxon>
        <taxon>Parabasalia</taxon>
        <taxon>Tritrichomonadida</taxon>
        <taxon>Tritrichomonadidae</taxon>
        <taxon>Tritrichomonas</taxon>
    </lineage>
</organism>
<dbReference type="Gene3D" id="1.10.510.10">
    <property type="entry name" value="Transferase(Phosphotransferase) domain 1"/>
    <property type="match status" value="1"/>
</dbReference>
<dbReference type="SMART" id="SM00220">
    <property type="entry name" value="S_TKc"/>
    <property type="match status" value="1"/>
</dbReference>
<dbReference type="InterPro" id="IPR011009">
    <property type="entry name" value="Kinase-like_dom_sf"/>
</dbReference>
<feature type="domain" description="Protein kinase" evidence="1">
    <location>
        <begin position="28"/>
        <end position="281"/>
    </location>
</feature>
<accession>A0ABR2JRQ0</accession>
<reference evidence="2 3" key="1">
    <citation type="submission" date="2024-04" db="EMBL/GenBank/DDBJ databases">
        <title>Tritrichomonas musculus Genome.</title>
        <authorList>
            <person name="Alves-Ferreira E."/>
            <person name="Grigg M."/>
            <person name="Lorenzi H."/>
            <person name="Galac M."/>
        </authorList>
    </citation>
    <scope>NUCLEOTIDE SEQUENCE [LARGE SCALE GENOMIC DNA]</scope>
    <source>
        <strain evidence="2 3">EAF2021</strain>
    </source>
</reference>
<dbReference type="InterPro" id="IPR019734">
    <property type="entry name" value="TPR_rpt"/>
</dbReference>
<dbReference type="InterPro" id="IPR000719">
    <property type="entry name" value="Prot_kinase_dom"/>
</dbReference>
<dbReference type="Pfam" id="PF00069">
    <property type="entry name" value="Pkinase"/>
    <property type="match status" value="1"/>
</dbReference>
<dbReference type="InterPro" id="IPR052945">
    <property type="entry name" value="Mitotic_Regulator"/>
</dbReference>
<evidence type="ECO:0000313" key="3">
    <source>
        <dbReference type="Proteomes" id="UP001470230"/>
    </source>
</evidence>
<protein>
    <recommendedName>
        <fullName evidence="1">Protein kinase domain-containing protein</fullName>
    </recommendedName>
</protein>
<dbReference type="Proteomes" id="UP001470230">
    <property type="component" value="Unassembled WGS sequence"/>
</dbReference>
<name>A0ABR2JRQ0_9EUKA</name>
<evidence type="ECO:0000259" key="1">
    <source>
        <dbReference type="PROSITE" id="PS50011"/>
    </source>
</evidence>
<dbReference type="Pfam" id="PF08238">
    <property type="entry name" value="Sel1"/>
    <property type="match status" value="15"/>
</dbReference>
<dbReference type="SMART" id="SM00028">
    <property type="entry name" value="TPR"/>
    <property type="match status" value="5"/>
</dbReference>
<comment type="caution">
    <text evidence="2">The sequence shown here is derived from an EMBL/GenBank/DDBJ whole genome shotgun (WGS) entry which is preliminary data.</text>
</comment>
<dbReference type="SUPFAM" id="SSF81901">
    <property type="entry name" value="HCP-like"/>
    <property type="match status" value="4"/>
</dbReference>
<dbReference type="EMBL" id="JAPFFF010000010">
    <property type="protein sequence ID" value="KAK8881379.1"/>
    <property type="molecule type" value="Genomic_DNA"/>
</dbReference>
<dbReference type="Gene3D" id="1.25.40.10">
    <property type="entry name" value="Tetratricopeptide repeat domain"/>
    <property type="match status" value="4"/>
</dbReference>
<dbReference type="SMART" id="SM00671">
    <property type="entry name" value="SEL1"/>
    <property type="match status" value="15"/>
</dbReference>
<proteinExistence type="predicted"/>
<keyword evidence="3" id="KW-1185">Reference proteome</keyword>
<evidence type="ECO:0000313" key="2">
    <source>
        <dbReference type="EMBL" id="KAK8881379.1"/>
    </source>
</evidence>
<dbReference type="InterPro" id="IPR008271">
    <property type="entry name" value="Ser/Thr_kinase_AS"/>
</dbReference>